<keyword evidence="4 8" id="KW-0812">Transmembrane</keyword>
<feature type="transmembrane region" description="Helical" evidence="8">
    <location>
        <begin position="332"/>
        <end position="351"/>
    </location>
</feature>
<evidence type="ECO:0000256" key="8">
    <source>
        <dbReference type="SAM" id="Phobius"/>
    </source>
</evidence>
<feature type="region of interest" description="Disordered" evidence="7">
    <location>
        <begin position="435"/>
        <end position="462"/>
    </location>
</feature>
<dbReference type="EMBL" id="JADKYB010000003">
    <property type="protein sequence ID" value="MBM9504120.1"/>
    <property type="molecule type" value="Genomic_DNA"/>
</dbReference>
<feature type="region of interest" description="Disordered" evidence="7">
    <location>
        <begin position="1"/>
        <end position="21"/>
    </location>
</feature>
<protein>
    <submittedName>
        <fullName evidence="9">MFS transporter</fullName>
    </submittedName>
</protein>
<proteinExistence type="predicted"/>
<dbReference type="InterPro" id="IPR011701">
    <property type="entry name" value="MFS"/>
</dbReference>
<dbReference type="InterPro" id="IPR050171">
    <property type="entry name" value="MFS_Transporters"/>
</dbReference>
<gene>
    <name evidence="9" type="ORF">ITX44_06140</name>
</gene>
<sequence>MTTQPSAPDSTGAGPRSKGWRAGAGRLVTDALVPASGIGRRLAGIAVIDSLGSGMFYAGSALYFTNVVGLSAGQVGLGLSLAGLAGLLGAVPLGILADKVRAGRVYVGLQLWRGLGYAAYCVTNSFALFAVVACCIGLADTAVPPVSQAVVSAVVSPAERVDTLAKIRAARNVGFGVGALVATAGIQISSNWGFTTLVAGNAVSFAICALLLQRAGVTRLDTVAAPSTARRPTLTHDARYVGVAVLNGLLSMHLTLLPLALPLWISHHTRVPIGVYGPLYVLNTVMAVVLQARFARPADKLPGAVASLRWAGYALAGFAVACWAMGRIHTVWIGVLLAILAAVLVTCTELLQSAGGWTISYELARPDRRAQYLATFQLGTALQSIAAPAMLTALVLPHTLGWPVFAVGAVLVGLAVHPIVRHHPVVAAQLAGESDGADSDGAMPAAVAEPDATASAEAGTVS</sequence>
<dbReference type="PANTHER" id="PTHR23517:SF2">
    <property type="entry name" value="MULTIDRUG RESISTANCE PROTEIN MDTH"/>
    <property type="match status" value="1"/>
</dbReference>
<dbReference type="SUPFAM" id="SSF103473">
    <property type="entry name" value="MFS general substrate transporter"/>
    <property type="match status" value="1"/>
</dbReference>
<feature type="transmembrane region" description="Helical" evidence="8">
    <location>
        <begin position="117"/>
        <end position="139"/>
    </location>
</feature>
<feature type="transmembrane region" description="Helical" evidence="8">
    <location>
        <begin position="192"/>
        <end position="212"/>
    </location>
</feature>
<evidence type="ECO:0000256" key="5">
    <source>
        <dbReference type="ARBA" id="ARBA00022989"/>
    </source>
</evidence>
<comment type="subcellular location">
    <subcellularLocation>
        <location evidence="1">Cell membrane</location>
        <topology evidence="1">Multi-pass membrane protein</topology>
    </subcellularLocation>
</comment>
<dbReference type="RefSeq" id="WP_205356003.1">
    <property type="nucleotide sequence ID" value="NZ_JADKYB010000003.1"/>
</dbReference>
<keyword evidence="5 8" id="KW-1133">Transmembrane helix</keyword>
<keyword evidence="2" id="KW-0813">Transport</keyword>
<evidence type="ECO:0000256" key="6">
    <source>
        <dbReference type="ARBA" id="ARBA00023136"/>
    </source>
</evidence>
<dbReference type="Gene3D" id="1.20.1250.20">
    <property type="entry name" value="MFS general substrate transporter like domains"/>
    <property type="match status" value="1"/>
</dbReference>
<dbReference type="Proteomes" id="UP000749040">
    <property type="component" value="Unassembled WGS sequence"/>
</dbReference>
<evidence type="ECO:0000256" key="1">
    <source>
        <dbReference type="ARBA" id="ARBA00004651"/>
    </source>
</evidence>
<feature type="transmembrane region" description="Helical" evidence="8">
    <location>
        <begin position="402"/>
        <end position="420"/>
    </location>
</feature>
<evidence type="ECO:0000256" key="3">
    <source>
        <dbReference type="ARBA" id="ARBA00022475"/>
    </source>
</evidence>
<feature type="transmembrane region" description="Helical" evidence="8">
    <location>
        <begin position="307"/>
        <end position="326"/>
    </location>
</feature>
<keyword evidence="10" id="KW-1185">Reference proteome</keyword>
<feature type="transmembrane region" description="Helical" evidence="8">
    <location>
        <begin position="240"/>
        <end position="261"/>
    </location>
</feature>
<feature type="transmembrane region" description="Helical" evidence="8">
    <location>
        <begin position="273"/>
        <end position="295"/>
    </location>
</feature>
<dbReference type="Pfam" id="PF07690">
    <property type="entry name" value="MFS_1"/>
    <property type="match status" value="1"/>
</dbReference>
<feature type="transmembrane region" description="Helical" evidence="8">
    <location>
        <begin position="42"/>
        <end position="64"/>
    </location>
</feature>
<dbReference type="PANTHER" id="PTHR23517">
    <property type="entry name" value="RESISTANCE PROTEIN MDTM, PUTATIVE-RELATED-RELATED"/>
    <property type="match status" value="1"/>
</dbReference>
<feature type="transmembrane region" description="Helical" evidence="8">
    <location>
        <begin position="372"/>
        <end position="396"/>
    </location>
</feature>
<evidence type="ECO:0000256" key="4">
    <source>
        <dbReference type="ARBA" id="ARBA00022692"/>
    </source>
</evidence>
<evidence type="ECO:0000256" key="7">
    <source>
        <dbReference type="SAM" id="MobiDB-lite"/>
    </source>
</evidence>
<reference evidence="9 10" key="1">
    <citation type="submission" date="2021-01" db="EMBL/GenBank/DDBJ databases">
        <title>Streptomyces acididurans sp. nov., isolated from a peat swamp forest soil.</title>
        <authorList>
            <person name="Chantavorakit T."/>
            <person name="Duangmal K."/>
        </authorList>
    </citation>
    <scope>NUCLEOTIDE SEQUENCE [LARGE SCALE GENOMIC DNA]</scope>
    <source>
        <strain evidence="9 10">KK5PA1</strain>
    </source>
</reference>
<evidence type="ECO:0000256" key="2">
    <source>
        <dbReference type="ARBA" id="ARBA00022448"/>
    </source>
</evidence>
<name>A0ABS2TLB1_9ACTN</name>
<keyword evidence="3" id="KW-1003">Cell membrane</keyword>
<dbReference type="InterPro" id="IPR036259">
    <property type="entry name" value="MFS_trans_sf"/>
</dbReference>
<evidence type="ECO:0000313" key="10">
    <source>
        <dbReference type="Proteomes" id="UP000749040"/>
    </source>
</evidence>
<accession>A0ABS2TLB1</accession>
<comment type="caution">
    <text evidence="9">The sequence shown here is derived from an EMBL/GenBank/DDBJ whole genome shotgun (WGS) entry which is preliminary data.</text>
</comment>
<organism evidence="9 10">
    <name type="scientific">Actinacidiphila acididurans</name>
    <dbReference type="NCBI Taxonomy" id="2784346"/>
    <lineage>
        <taxon>Bacteria</taxon>
        <taxon>Bacillati</taxon>
        <taxon>Actinomycetota</taxon>
        <taxon>Actinomycetes</taxon>
        <taxon>Kitasatosporales</taxon>
        <taxon>Streptomycetaceae</taxon>
        <taxon>Actinacidiphila</taxon>
    </lineage>
</organism>
<feature type="transmembrane region" description="Helical" evidence="8">
    <location>
        <begin position="76"/>
        <end position="96"/>
    </location>
</feature>
<keyword evidence="6 8" id="KW-0472">Membrane</keyword>
<evidence type="ECO:0000313" key="9">
    <source>
        <dbReference type="EMBL" id="MBM9504120.1"/>
    </source>
</evidence>